<dbReference type="InterPro" id="IPR011989">
    <property type="entry name" value="ARM-like"/>
</dbReference>
<dbReference type="InterPro" id="IPR021133">
    <property type="entry name" value="HEAT_type_2"/>
</dbReference>
<keyword evidence="4" id="KW-1185">Reference proteome</keyword>
<proteinExistence type="predicted"/>
<dbReference type="Pfam" id="PF12422">
    <property type="entry name" value="Condensin2nSMC"/>
    <property type="match status" value="2"/>
</dbReference>
<evidence type="ECO:0000313" key="4">
    <source>
        <dbReference type="Proteomes" id="UP001530315"/>
    </source>
</evidence>
<evidence type="ECO:0000313" key="3">
    <source>
        <dbReference type="EMBL" id="KAL3782074.1"/>
    </source>
</evidence>
<protein>
    <recommendedName>
        <fullName evidence="5">Condensin complex subunit 1</fullName>
    </recommendedName>
</protein>
<feature type="repeat" description="HEAT" evidence="1">
    <location>
        <begin position="567"/>
        <end position="603"/>
    </location>
</feature>
<accession>A0ABD3P2V4</accession>
<feature type="region of interest" description="Disordered" evidence="2">
    <location>
        <begin position="1291"/>
        <end position="1313"/>
    </location>
</feature>
<dbReference type="Gene3D" id="1.25.10.10">
    <property type="entry name" value="Leucine-rich Repeat Variant"/>
    <property type="match status" value="1"/>
</dbReference>
<comment type="caution">
    <text evidence="3">The sequence shown here is derived from an EMBL/GenBank/DDBJ whole genome shotgun (WGS) entry which is preliminary data.</text>
</comment>
<sequence>MESSVLSCRPLVDLFYRSRRADDNDDDDYDEEEEEQGDEHEREGPATTTSGRREAILDVVRDPGFNRSRSRRLFGGMLAALTRVVEGEDYLPPDDDDCDDDCDCRKTATATAEESARFLGCCARLVEAHLEGLMGGGRAARAACGGDDEDVVERRKRRSSHRGKVDAVDEALDVARVLHDLLFPLQRGRQRSSSSSSSTDDAVAVVPTAARRWSRLASRAQSDIFSMCEAWWHGDFACREMLVTQLVPLLLVRSLDVDARRRDDVRRLCSVRRAIDLLDFDDESIESLRTHLLRTVGDPLFLKCPEGRRFVGHLLLVDDGAFVADVHGAIRAQIPGARRGVLDAYADIYYGAWRASTGMTAIGDEDRDGRRDAEEEDCAAMMMGEVQSSIEENALQDLMYHAMHASSSSTAKSARAVLDRFHVNKKSADVESMLHRTYGPLLWRGLSSANAKVRARACAVLADTFPLRDPRAGEDGTEAVVSRSVGALVKAMGDEVPLVRAAGSAATARILGSFWAMIPTSDIRTLLNQIVAVHASDASSPAVRAAAVDAVAILLEEDRTHAVFRPLLPSIGNLIHDRSDRVRLAVVNMLLLVKKIRGMKYYHVVPANHLLARLADEGRGRNDPRGPVARALSDLLSNSFFPTGSKTTMTDIVNRTLRLLSDSPQAAVVFYRNASSYLSVNSISKLIAALTKCLCFFVIEEKRKNREDVRGLILAIPEVESIQCKGGHSSTSMMATIAEGVFILWESIEEKLGDSENERAHETMADVFSGNILTEVYRHFVSKFDNVEMGDDEVADCSRAVVAILNCAGKLEGVHCEQLRTHIVDELRKSHDMPTRQRMVADLSPNIALLCRWGMMEEVVQCLASSIRNYFEGDADEPNDSFTMRISGNSRRRTRSSKNANVDNLLTLDIDVCLGIVGHVLKGSHPASASLRTSIMESETAFEAISSALETAKCAAERIMKARTALDGDLRLSRHLGIAIECYGRLLLHKNSMNGDVHSLQLTPDLRSLMIWVTDTVVPSLVKLVDQDNTLNNLDVSGIMSVGSPISAPISAGLLNDSSFVDERRSINVLEDKSKSISTRVTVICCASSVILNFAEWLSIRFVGDPFVTGQMSEMCKLLECSDMTVRMALSPLLFHTAIICLNIDGDAALFEKVLISMKNVEPSQMEADIIHHSMSAVLAQRDERILKVAMCMIIRVTRAIVFETEENDDASMTEPPFIEKIGAFMWKVIEHVLSEKRSSLLLAQCLIDEPKAEAVRESIFKELDGRSPKTNALNKILRRWASENSLKNTINSQHDDKENSNDNHIHAELIGA</sequence>
<organism evidence="3 4">
    <name type="scientific">Stephanodiscus triporus</name>
    <dbReference type="NCBI Taxonomy" id="2934178"/>
    <lineage>
        <taxon>Eukaryota</taxon>
        <taxon>Sar</taxon>
        <taxon>Stramenopiles</taxon>
        <taxon>Ochrophyta</taxon>
        <taxon>Bacillariophyta</taxon>
        <taxon>Coscinodiscophyceae</taxon>
        <taxon>Thalassiosirophycidae</taxon>
        <taxon>Stephanodiscales</taxon>
        <taxon>Stephanodiscaceae</taxon>
        <taxon>Stephanodiscus</taxon>
    </lineage>
</organism>
<dbReference type="InterPro" id="IPR024741">
    <property type="entry name" value="Condensin2_G2"/>
</dbReference>
<evidence type="ECO:0008006" key="5">
    <source>
        <dbReference type="Google" id="ProtNLM"/>
    </source>
</evidence>
<dbReference type="PROSITE" id="PS50077">
    <property type="entry name" value="HEAT_REPEAT"/>
    <property type="match status" value="1"/>
</dbReference>
<gene>
    <name evidence="3" type="ORF">ACHAW5_000695</name>
</gene>
<dbReference type="EMBL" id="JALLAZ020001036">
    <property type="protein sequence ID" value="KAL3782074.1"/>
    <property type="molecule type" value="Genomic_DNA"/>
</dbReference>
<dbReference type="PANTHER" id="PTHR16199:SF4">
    <property type="entry name" value="CONDENSIN-2 COMPLEX SUBUNIT G2"/>
    <property type="match status" value="1"/>
</dbReference>
<dbReference type="InterPro" id="IPR016024">
    <property type="entry name" value="ARM-type_fold"/>
</dbReference>
<evidence type="ECO:0000256" key="2">
    <source>
        <dbReference type="SAM" id="MobiDB-lite"/>
    </source>
</evidence>
<name>A0ABD3P2V4_9STRA</name>
<feature type="compositionally biased region" description="Basic and acidic residues" evidence="2">
    <location>
        <begin position="1294"/>
        <end position="1313"/>
    </location>
</feature>
<reference evidence="3 4" key="1">
    <citation type="submission" date="2024-10" db="EMBL/GenBank/DDBJ databases">
        <title>Updated reference genomes for cyclostephanoid diatoms.</title>
        <authorList>
            <person name="Roberts W.R."/>
            <person name="Alverson A.J."/>
        </authorList>
    </citation>
    <scope>NUCLEOTIDE SEQUENCE [LARGE SCALE GENOMIC DNA]</scope>
    <source>
        <strain evidence="3 4">AJA276-08</strain>
    </source>
</reference>
<feature type="compositionally biased region" description="Acidic residues" evidence="2">
    <location>
        <begin position="23"/>
        <end position="38"/>
    </location>
</feature>
<dbReference type="PANTHER" id="PTHR16199">
    <property type="entry name" value="CONDENSIN-2 COMPLEX SUBUNIT G2"/>
    <property type="match status" value="1"/>
</dbReference>
<feature type="region of interest" description="Disordered" evidence="2">
    <location>
        <begin position="20"/>
        <end position="54"/>
    </location>
</feature>
<dbReference type="Proteomes" id="UP001530315">
    <property type="component" value="Unassembled WGS sequence"/>
</dbReference>
<dbReference type="SUPFAM" id="SSF48371">
    <property type="entry name" value="ARM repeat"/>
    <property type="match status" value="1"/>
</dbReference>
<evidence type="ECO:0000256" key="1">
    <source>
        <dbReference type="PROSITE-ProRule" id="PRU00103"/>
    </source>
</evidence>